<evidence type="ECO:0000313" key="2">
    <source>
        <dbReference type="Proteomes" id="UP001057452"/>
    </source>
</evidence>
<comment type="caution">
    <text evidence="1">The sequence shown here is derived from an EMBL/GenBank/DDBJ whole genome shotgun (WGS) entry which is preliminary data.</text>
</comment>
<dbReference type="Proteomes" id="UP001057452">
    <property type="component" value="Chromosome 6"/>
</dbReference>
<dbReference type="EMBL" id="CM043790">
    <property type="protein sequence ID" value="KAI4825614.1"/>
    <property type="molecule type" value="Genomic_DNA"/>
</dbReference>
<feature type="non-terminal residue" evidence="1">
    <location>
        <position position="82"/>
    </location>
</feature>
<accession>A0ACB9XH73</accession>
<organism evidence="1 2">
    <name type="scientific">Chaenocephalus aceratus</name>
    <name type="common">Blackfin icefish</name>
    <name type="synonym">Chaenichthys aceratus</name>
    <dbReference type="NCBI Taxonomy" id="36190"/>
    <lineage>
        <taxon>Eukaryota</taxon>
        <taxon>Metazoa</taxon>
        <taxon>Chordata</taxon>
        <taxon>Craniata</taxon>
        <taxon>Vertebrata</taxon>
        <taxon>Euteleostomi</taxon>
        <taxon>Actinopterygii</taxon>
        <taxon>Neopterygii</taxon>
        <taxon>Teleostei</taxon>
        <taxon>Neoteleostei</taxon>
        <taxon>Acanthomorphata</taxon>
        <taxon>Eupercaria</taxon>
        <taxon>Perciformes</taxon>
        <taxon>Notothenioidei</taxon>
        <taxon>Channichthyidae</taxon>
        <taxon>Chaenocephalus</taxon>
    </lineage>
</organism>
<protein>
    <submittedName>
        <fullName evidence="1">Uncharacterized protein</fullName>
    </submittedName>
</protein>
<sequence length="82" mass="9776">MAAINWHGMARNLLFYLYYMNGGDFAAAPGAVELFNRDWRYHKEERVWITRAPGMEPTLKTNAYERGTYYFFDCLNWRKVAK</sequence>
<gene>
    <name evidence="1" type="ORF">KUCAC02_021294</name>
</gene>
<reference evidence="1" key="1">
    <citation type="submission" date="2022-05" db="EMBL/GenBank/DDBJ databases">
        <title>Chromosome-level genome of Chaenocephalus aceratus.</title>
        <authorList>
            <person name="Park H."/>
        </authorList>
    </citation>
    <scope>NUCLEOTIDE SEQUENCE</scope>
    <source>
        <strain evidence="1">KU_202001</strain>
    </source>
</reference>
<keyword evidence="2" id="KW-1185">Reference proteome</keyword>
<evidence type="ECO:0000313" key="1">
    <source>
        <dbReference type="EMBL" id="KAI4825614.1"/>
    </source>
</evidence>
<name>A0ACB9XH73_CHAAC</name>
<proteinExistence type="predicted"/>